<dbReference type="SUPFAM" id="SSF51412">
    <property type="entry name" value="Inosine monophosphate dehydrogenase (IMPDH)"/>
    <property type="match status" value="1"/>
</dbReference>
<dbReference type="PANTHER" id="PTHR42747">
    <property type="entry name" value="NITRONATE MONOOXYGENASE-RELATED"/>
    <property type="match status" value="1"/>
</dbReference>
<keyword evidence="9" id="KW-1185">Reference proteome</keyword>
<comment type="function">
    <text evidence="1">Nitronate monooxygenase that uses molecular oxygen to catalyze the oxidative denitrification of alkyl nitronates. Acts on propionate 3-nitronate (P3N), the presumed physiological substrate. Probably functions in the detoxification of P3N, a metabolic poison produced by plants and fungi as a defense mechanism.</text>
</comment>
<comment type="similarity">
    <text evidence="2">Belongs to the nitronate monooxygenase family. NMO class I subfamily.</text>
</comment>
<dbReference type="EMBL" id="OAOP01000002">
    <property type="protein sequence ID" value="SNX68887.1"/>
    <property type="molecule type" value="Genomic_DNA"/>
</dbReference>
<dbReference type="CDD" id="cd04730">
    <property type="entry name" value="NPD_like"/>
    <property type="match status" value="1"/>
</dbReference>
<dbReference type="GO" id="GO:0018580">
    <property type="term" value="F:nitronate monooxygenase activity"/>
    <property type="evidence" value="ECO:0007669"/>
    <property type="project" value="InterPro"/>
</dbReference>
<keyword evidence="6" id="KW-0560">Oxidoreductase</keyword>
<keyword evidence="5" id="KW-0288">FMN</keyword>
<dbReference type="InterPro" id="IPR004136">
    <property type="entry name" value="NMO"/>
</dbReference>
<organism evidence="8 9">
    <name type="scientific">Bacillus oleivorans</name>
    <dbReference type="NCBI Taxonomy" id="1448271"/>
    <lineage>
        <taxon>Bacteria</taxon>
        <taxon>Bacillati</taxon>
        <taxon>Bacillota</taxon>
        <taxon>Bacilli</taxon>
        <taxon>Bacillales</taxon>
        <taxon>Bacillaceae</taxon>
        <taxon>Bacillus</taxon>
    </lineage>
</organism>
<dbReference type="InterPro" id="IPR013785">
    <property type="entry name" value="Aldolase_TIM"/>
</dbReference>
<keyword evidence="7 8" id="KW-0503">Monooxygenase</keyword>
<evidence type="ECO:0000256" key="7">
    <source>
        <dbReference type="ARBA" id="ARBA00023033"/>
    </source>
</evidence>
<gene>
    <name evidence="8" type="ORF">SAMN05877753_102779</name>
</gene>
<dbReference type="Proteomes" id="UP000219546">
    <property type="component" value="Unassembled WGS sequence"/>
</dbReference>
<evidence type="ECO:0000256" key="2">
    <source>
        <dbReference type="ARBA" id="ARBA00009881"/>
    </source>
</evidence>
<evidence type="ECO:0000256" key="5">
    <source>
        <dbReference type="ARBA" id="ARBA00022643"/>
    </source>
</evidence>
<sequence length="315" mass="34517">MYNNLQSKFKELRLPVIVAPMFLVSSPQLVISASKKGVIGSFPLLNARTSEILEEWLIQIKSELPDQLWAVNFISHATNKRLEPDLELIRKYQPPIVITSLGHPGRVLKVVKNYGGLVFSDVTTVRHAKKAAEASVDGLILVCNGAGGHAGRLNPFAFAAAIREFWDGIIILAGGLSDGKDVLAARILGADFAYMGTRFIATEESFAPEEYKDMVINATIEDILYTDAFSGVHANYLIPSIQKAGIDMSSLKPRDSIDLTHATDVKAWRDIWSAGHGVSTVQKVLPVAQLIDQLIEEYHNALLSLNIQQTANGKK</sequence>
<evidence type="ECO:0000256" key="3">
    <source>
        <dbReference type="ARBA" id="ARBA00013457"/>
    </source>
</evidence>
<dbReference type="AlphaFoldDB" id="A0A285CMX8"/>
<proteinExistence type="inferred from homology"/>
<evidence type="ECO:0000256" key="1">
    <source>
        <dbReference type="ARBA" id="ARBA00003535"/>
    </source>
</evidence>
<accession>A0A285CMX8</accession>
<dbReference type="RefSeq" id="WP_097157923.1">
    <property type="nucleotide sequence ID" value="NZ_JBEPMQ010000001.1"/>
</dbReference>
<evidence type="ECO:0000313" key="8">
    <source>
        <dbReference type="EMBL" id="SNX68887.1"/>
    </source>
</evidence>
<name>A0A285CMX8_9BACI</name>
<keyword evidence="4" id="KW-0285">Flavoprotein</keyword>
<dbReference type="Pfam" id="PF03060">
    <property type="entry name" value="NMO"/>
    <property type="match status" value="1"/>
</dbReference>
<protein>
    <recommendedName>
        <fullName evidence="3">Probable nitronate monooxygenase</fullName>
    </recommendedName>
</protein>
<evidence type="ECO:0000256" key="4">
    <source>
        <dbReference type="ARBA" id="ARBA00022630"/>
    </source>
</evidence>
<evidence type="ECO:0000256" key="6">
    <source>
        <dbReference type="ARBA" id="ARBA00023002"/>
    </source>
</evidence>
<reference evidence="8 9" key="1">
    <citation type="submission" date="2017-08" db="EMBL/GenBank/DDBJ databases">
        <authorList>
            <person name="de Groot N.N."/>
        </authorList>
    </citation>
    <scope>NUCLEOTIDE SEQUENCE [LARGE SCALE GENOMIC DNA]</scope>
    <source>
        <strain evidence="8 9">JC228</strain>
    </source>
</reference>
<dbReference type="OrthoDB" id="9778912at2"/>
<dbReference type="PANTHER" id="PTHR42747:SF4">
    <property type="entry name" value="BLR1330 PROTEIN"/>
    <property type="match status" value="1"/>
</dbReference>
<dbReference type="Gene3D" id="3.20.20.70">
    <property type="entry name" value="Aldolase class I"/>
    <property type="match status" value="1"/>
</dbReference>
<evidence type="ECO:0000313" key="9">
    <source>
        <dbReference type="Proteomes" id="UP000219546"/>
    </source>
</evidence>